<dbReference type="GO" id="GO:0005886">
    <property type="term" value="C:plasma membrane"/>
    <property type="evidence" value="ECO:0007669"/>
    <property type="project" value="UniProtKB-SubCell"/>
</dbReference>
<feature type="transmembrane region" description="Helical" evidence="7">
    <location>
        <begin position="170"/>
        <end position="191"/>
    </location>
</feature>
<dbReference type="PANTHER" id="PTHR23517:SF3">
    <property type="entry name" value="INTEGRAL MEMBRANE TRANSPORT PROTEIN"/>
    <property type="match status" value="1"/>
</dbReference>
<dbReference type="InterPro" id="IPR011701">
    <property type="entry name" value="MFS"/>
</dbReference>
<dbReference type="Proteomes" id="UP000031524">
    <property type="component" value="Chromosome"/>
</dbReference>
<dbReference type="InterPro" id="IPR020846">
    <property type="entry name" value="MFS_dom"/>
</dbReference>
<evidence type="ECO:0000256" key="6">
    <source>
        <dbReference type="ARBA" id="ARBA00023136"/>
    </source>
</evidence>
<keyword evidence="4 7" id="KW-0812">Transmembrane</keyword>
<sequence>MTRPQLGLRQNAAQFTLLVAVNALVGGMVGQQQTTLPLLAEQVFHLTGYTFVFAYVAAFGIAKAASNYVAGVLSDRHGRRPVLLAGWLFGLPVPLLIMWAPAWEWIIVANILLGINQGLAWSTTVTMKIDLVGPRQRGLAMGLNEAAGYLAVALTSAAAGWIAAQHGLRPAPFLLGVAYTVIALVVVTLFVRETRGFVALESTVGSPAGQLSDRRIFADVSWRDPALSSASLAGMANNLNFGLSWGVFPLLFAAAGLGLREIGLLVALYPLVWGVGQLATGWLSDLVGRKPLVTLGMFLQAGALALIAAADTMPGWALGTAVLGVGSALVYPALLAVIGDVAAPEWRGRAVGIYRVWRDLGYTAGALLGGLVADATSLTSAVWVAAGLSAAAGTVVLVRLGETHPEKRPV</sequence>
<dbReference type="SUPFAM" id="SSF103473">
    <property type="entry name" value="MFS general substrate transporter"/>
    <property type="match status" value="1"/>
</dbReference>
<feature type="transmembrane region" description="Helical" evidence="7">
    <location>
        <begin position="262"/>
        <end position="280"/>
    </location>
</feature>
<feature type="transmembrane region" description="Helical" evidence="7">
    <location>
        <begin position="49"/>
        <end position="70"/>
    </location>
</feature>
<feature type="transmembrane region" description="Helical" evidence="7">
    <location>
        <begin position="381"/>
        <end position="400"/>
    </location>
</feature>
<dbReference type="PANTHER" id="PTHR23517">
    <property type="entry name" value="RESISTANCE PROTEIN MDTM, PUTATIVE-RELATED-RELATED"/>
    <property type="match status" value="1"/>
</dbReference>
<dbReference type="CDD" id="cd17325">
    <property type="entry name" value="MFS_MdtG_SLC18_like"/>
    <property type="match status" value="1"/>
</dbReference>
<feature type="transmembrane region" description="Helical" evidence="7">
    <location>
        <begin position="239"/>
        <end position="256"/>
    </location>
</feature>
<dbReference type="KEGG" id="chm:B842_04815"/>
<feature type="domain" description="Major facilitator superfamily (MFS) profile" evidence="8">
    <location>
        <begin position="11"/>
        <end position="404"/>
    </location>
</feature>
<evidence type="ECO:0000256" key="7">
    <source>
        <dbReference type="SAM" id="Phobius"/>
    </source>
</evidence>
<protein>
    <submittedName>
        <fullName evidence="9">Major facilitator transporter</fullName>
    </submittedName>
</protein>
<dbReference type="PROSITE" id="PS00216">
    <property type="entry name" value="SUGAR_TRANSPORT_1"/>
    <property type="match status" value="1"/>
</dbReference>
<feature type="transmembrane region" description="Helical" evidence="7">
    <location>
        <begin position="316"/>
        <end position="338"/>
    </location>
</feature>
<evidence type="ECO:0000259" key="8">
    <source>
        <dbReference type="PROSITE" id="PS50850"/>
    </source>
</evidence>
<evidence type="ECO:0000256" key="3">
    <source>
        <dbReference type="ARBA" id="ARBA00022475"/>
    </source>
</evidence>
<feature type="transmembrane region" description="Helical" evidence="7">
    <location>
        <begin position="359"/>
        <end position="375"/>
    </location>
</feature>
<keyword evidence="6 7" id="KW-0472">Membrane</keyword>
<feature type="transmembrane region" description="Helical" evidence="7">
    <location>
        <begin position="82"/>
        <end position="99"/>
    </location>
</feature>
<evidence type="ECO:0000256" key="5">
    <source>
        <dbReference type="ARBA" id="ARBA00022989"/>
    </source>
</evidence>
<dbReference type="HOGENOM" id="CLU_035002_0_0_11"/>
<keyword evidence="10" id="KW-1185">Reference proteome</keyword>
<reference evidence="9 10" key="1">
    <citation type="submission" date="2013-04" db="EMBL/GenBank/DDBJ databases">
        <title>Complete genome sequence of Corynebacterium humireducens DSM 45392(T), isolated from a wastewater-fed microbial fuel cell.</title>
        <authorList>
            <person name="Ruckert C."/>
            <person name="Albersmeier A."/>
            <person name="Kalinowski J."/>
        </authorList>
    </citation>
    <scope>NUCLEOTIDE SEQUENCE [LARGE SCALE GENOMIC DNA]</scope>
    <source>
        <strain evidence="10">MFC-5</strain>
    </source>
</reference>
<dbReference type="AlphaFoldDB" id="A0A0B5DAT4"/>
<evidence type="ECO:0000256" key="4">
    <source>
        <dbReference type="ARBA" id="ARBA00022692"/>
    </source>
</evidence>
<dbReference type="RefSeq" id="WP_040085488.1">
    <property type="nucleotide sequence ID" value="NZ_BCSU01000007.1"/>
</dbReference>
<proteinExistence type="predicted"/>
<dbReference type="Gene3D" id="1.20.1250.20">
    <property type="entry name" value="MFS general substrate transporter like domains"/>
    <property type="match status" value="2"/>
</dbReference>
<dbReference type="Pfam" id="PF07690">
    <property type="entry name" value="MFS_1"/>
    <property type="match status" value="2"/>
</dbReference>
<evidence type="ECO:0000313" key="9">
    <source>
        <dbReference type="EMBL" id="AJE32814.1"/>
    </source>
</evidence>
<evidence type="ECO:0000256" key="2">
    <source>
        <dbReference type="ARBA" id="ARBA00022448"/>
    </source>
</evidence>
<dbReference type="InterPro" id="IPR036259">
    <property type="entry name" value="MFS_trans_sf"/>
</dbReference>
<feature type="transmembrane region" description="Helical" evidence="7">
    <location>
        <begin position="292"/>
        <end position="310"/>
    </location>
</feature>
<keyword evidence="2" id="KW-0813">Transport</keyword>
<feature type="transmembrane region" description="Helical" evidence="7">
    <location>
        <begin position="12"/>
        <end position="29"/>
    </location>
</feature>
<keyword evidence="3" id="KW-1003">Cell membrane</keyword>
<name>A0A0B5DAT4_9CORY</name>
<dbReference type="OrthoDB" id="9810492at2"/>
<feature type="transmembrane region" description="Helical" evidence="7">
    <location>
        <begin position="105"/>
        <end position="125"/>
    </location>
</feature>
<dbReference type="InterPro" id="IPR005829">
    <property type="entry name" value="Sugar_transporter_CS"/>
</dbReference>
<organism evidence="9 10">
    <name type="scientific">Corynebacterium humireducens NBRC 106098 = DSM 45392</name>
    <dbReference type="NCBI Taxonomy" id="1223515"/>
    <lineage>
        <taxon>Bacteria</taxon>
        <taxon>Bacillati</taxon>
        <taxon>Actinomycetota</taxon>
        <taxon>Actinomycetes</taxon>
        <taxon>Mycobacteriales</taxon>
        <taxon>Corynebacteriaceae</taxon>
        <taxon>Corynebacterium</taxon>
    </lineage>
</organism>
<evidence type="ECO:0000256" key="1">
    <source>
        <dbReference type="ARBA" id="ARBA00004651"/>
    </source>
</evidence>
<evidence type="ECO:0000313" key="10">
    <source>
        <dbReference type="Proteomes" id="UP000031524"/>
    </source>
</evidence>
<dbReference type="EMBL" id="CP005286">
    <property type="protein sequence ID" value="AJE32814.1"/>
    <property type="molecule type" value="Genomic_DNA"/>
</dbReference>
<comment type="subcellular location">
    <subcellularLocation>
        <location evidence="1">Cell membrane</location>
        <topology evidence="1">Multi-pass membrane protein</topology>
    </subcellularLocation>
</comment>
<feature type="transmembrane region" description="Helical" evidence="7">
    <location>
        <begin position="146"/>
        <end position="164"/>
    </location>
</feature>
<dbReference type="PROSITE" id="PS50850">
    <property type="entry name" value="MFS"/>
    <property type="match status" value="1"/>
</dbReference>
<accession>A0A0B5DAT4</accession>
<dbReference type="InterPro" id="IPR050171">
    <property type="entry name" value="MFS_Transporters"/>
</dbReference>
<keyword evidence="5 7" id="KW-1133">Transmembrane helix</keyword>
<gene>
    <name evidence="9" type="ORF">B842_04815</name>
</gene>
<dbReference type="GO" id="GO:0022857">
    <property type="term" value="F:transmembrane transporter activity"/>
    <property type="evidence" value="ECO:0007669"/>
    <property type="project" value="InterPro"/>
</dbReference>